<dbReference type="PANTHER" id="PTHR37012:SF7">
    <property type="entry name" value="B-ZIP TRANSCRIPTION FACTOR (EUROFUNG)-RELATED"/>
    <property type="match status" value="1"/>
</dbReference>
<dbReference type="SUPFAM" id="SSF57959">
    <property type="entry name" value="Leucine zipper domain"/>
    <property type="match status" value="1"/>
</dbReference>
<gene>
    <name evidence="2" type="ORF">NW755_008271</name>
</gene>
<dbReference type="Proteomes" id="UP001152087">
    <property type="component" value="Unassembled WGS sequence"/>
</dbReference>
<proteinExistence type="predicted"/>
<organism evidence="2 3">
    <name type="scientific">Fusarium falciforme</name>
    <dbReference type="NCBI Taxonomy" id="195108"/>
    <lineage>
        <taxon>Eukaryota</taxon>
        <taxon>Fungi</taxon>
        <taxon>Dikarya</taxon>
        <taxon>Ascomycota</taxon>
        <taxon>Pezizomycotina</taxon>
        <taxon>Sordariomycetes</taxon>
        <taxon>Hypocreomycetidae</taxon>
        <taxon>Hypocreales</taxon>
        <taxon>Nectriaceae</taxon>
        <taxon>Fusarium</taxon>
        <taxon>Fusarium solani species complex</taxon>
    </lineage>
</organism>
<dbReference type="InterPro" id="IPR021833">
    <property type="entry name" value="DUF3425"/>
</dbReference>
<dbReference type="Pfam" id="PF11905">
    <property type="entry name" value="DUF3425"/>
    <property type="match status" value="1"/>
</dbReference>
<evidence type="ECO:0008006" key="4">
    <source>
        <dbReference type="Google" id="ProtNLM"/>
    </source>
</evidence>
<evidence type="ECO:0000313" key="2">
    <source>
        <dbReference type="EMBL" id="KAJ4185819.1"/>
    </source>
</evidence>
<feature type="region of interest" description="Disordered" evidence="1">
    <location>
        <begin position="104"/>
        <end position="132"/>
    </location>
</feature>
<accession>A0A9W8V0P8</accession>
<feature type="region of interest" description="Disordered" evidence="1">
    <location>
        <begin position="1"/>
        <end position="55"/>
    </location>
</feature>
<protein>
    <recommendedName>
        <fullName evidence="4">BZIP domain-containing protein</fullName>
    </recommendedName>
</protein>
<dbReference type="GO" id="GO:0003700">
    <property type="term" value="F:DNA-binding transcription factor activity"/>
    <property type="evidence" value="ECO:0007669"/>
    <property type="project" value="InterPro"/>
</dbReference>
<dbReference type="AlphaFoldDB" id="A0A9W8V0P8"/>
<evidence type="ECO:0000256" key="1">
    <source>
        <dbReference type="SAM" id="MobiDB-lite"/>
    </source>
</evidence>
<feature type="compositionally biased region" description="Basic and acidic residues" evidence="1">
    <location>
        <begin position="109"/>
        <end position="125"/>
    </location>
</feature>
<feature type="compositionally biased region" description="Polar residues" evidence="1">
    <location>
        <begin position="1"/>
        <end position="14"/>
    </location>
</feature>
<dbReference type="PANTHER" id="PTHR37012">
    <property type="entry name" value="B-ZIP TRANSCRIPTION FACTOR (EUROFUNG)-RELATED"/>
    <property type="match status" value="1"/>
</dbReference>
<keyword evidence="3" id="KW-1185">Reference proteome</keyword>
<dbReference type="Gene3D" id="1.20.5.170">
    <property type="match status" value="1"/>
</dbReference>
<feature type="compositionally biased region" description="Basic residues" evidence="1">
    <location>
        <begin position="31"/>
        <end position="48"/>
    </location>
</feature>
<sequence>MAPQNASVSASNGDLDSAPEVQEPPQDELRRARKRATDRKSQRQHRERQRTYIRQLEGTIETLKTSLAQSNNGQVSTLLEEQERLRARCKQLEATILRISGLASSVSEQKQDSKDADLESERHGGADVPCAPLTVQQTPPPDDIISAFDGQPQALCDLPLSSLDQDSHQTPYAAVLEIPDPVPTRELDFFDLSDCFPVASADDDLDADLAQTDKAAADMPTLEVDGRQDSMERCIASMLDGTAVSLDVLPASIIRPSPLAAEPRAHTSSWGSLPVHLSLPKVSNDMGPWDNIIMKMVNEARLQYRCGLFPVEEPSLRNVLSAQSTDVLASRLYHYICSYGPMPLHLLLSIFWIQYVLLRWYVLGTRVDFLRIPEFMRPTDLERRIPHRPCIGMFAWPDIRRALIRDSASTDPEYIGMELMLHMSRNWVPGASVTGELIGSTDVFAVIEHQSCKLEFWKVDKSFKGKHKQFENCGLG</sequence>
<evidence type="ECO:0000313" key="3">
    <source>
        <dbReference type="Proteomes" id="UP001152087"/>
    </source>
</evidence>
<comment type="caution">
    <text evidence="2">The sequence shown here is derived from an EMBL/GenBank/DDBJ whole genome shotgun (WGS) entry which is preliminary data.</text>
</comment>
<dbReference type="InterPro" id="IPR046347">
    <property type="entry name" value="bZIP_sf"/>
</dbReference>
<reference evidence="2" key="1">
    <citation type="submission" date="2022-09" db="EMBL/GenBank/DDBJ databases">
        <title>Fusarium specimens isolated from Avocado Roots.</title>
        <authorList>
            <person name="Stajich J."/>
            <person name="Roper C."/>
            <person name="Heimlech-Rivalta G."/>
        </authorList>
    </citation>
    <scope>NUCLEOTIDE SEQUENCE</scope>
    <source>
        <strain evidence="2">A02</strain>
    </source>
</reference>
<name>A0A9W8V0P8_9HYPO</name>
<dbReference type="CDD" id="cd14688">
    <property type="entry name" value="bZIP_YAP"/>
    <property type="match status" value="1"/>
</dbReference>
<dbReference type="EMBL" id="JAOQAV010000022">
    <property type="protein sequence ID" value="KAJ4185819.1"/>
    <property type="molecule type" value="Genomic_DNA"/>
</dbReference>